<dbReference type="CDD" id="cd05233">
    <property type="entry name" value="SDR_c"/>
    <property type="match status" value="1"/>
</dbReference>
<proteinExistence type="inferred from homology"/>
<dbReference type="GO" id="GO:0016020">
    <property type="term" value="C:membrane"/>
    <property type="evidence" value="ECO:0007669"/>
    <property type="project" value="TreeGrafter"/>
</dbReference>
<dbReference type="PANTHER" id="PTHR44196">
    <property type="entry name" value="DEHYDROGENASE/REDUCTASE SDR FAMILY MEMBER 7B"/>
    <property type="match status" value="1"/>
</dbReference>
<dbReference type="AlphaFoldDB" id="A0A3N0V7I9"/>
<dbReference type="RefSeq" id="WP_123212382.1">
    <property type="nucleotide sequence ID" value="NZ_RJVO01000006.1"/>
</dbReference>
<protein>
    <submittedName>
        <fullName evidence="4">SDR family oxidoreductase</fullName>
    </submittedName>
</protein>
<comment type="similarity">
    <text evidence="1 3">Belongs to the short-chain dehydrogenases/reductases (SDR) family.</text>
</comment>
<name>A0A3N0V7I9_9GAMM</name>
<evidence type="ECO:0000256" key="2">
    <source>
        <dbReference type="ARBA" id="ARBA00023002"/>
    </source>
</evidence>
<dbReference type="Proteomes" id="UP000282106">
    <property type="component" value="Unassembled WGS sequence"/>
</dbReference>
<dbReference type="GO" id="GO:0016491">
    <property type="term" value="F:oxidoreductase activity"/>
    <property type="evidence" value="ECO:0007669"/>
    <property type="project" value="UniProtKB-KW"/>
</dbReference>
<organism evidence="4 5">
    <name type="scientific">Stagnimonas aquatica</name>
    <dbReference type="NCBI Taxonomy" id="2689987"/>
    <lineage>
        <taxon>Bacteria</taxon>
        <taxon>Pseudomonadati</taxon>
        <taxon>Pseudomonadota</taxon>
        <taxon>Gammaproteobacteria</taxon>
        <taxon>Nevskiales</taxon>
        <taxon>Nevskiaceae</taxon>
        <taxon>Stagnimonas</taxon>
    </lineage>
</organism>
<dbReference type="PANTHER" id="PTHR44196:SF2">
    <property type="entry name" value="SHORT-CHAIN DEHYDROGENASE-RELATED"/>
    <property type="match status" value="1"/>
</dbReference>
<comment type="caution">
    <text evidence="4">The sequence shown here is derived from an EMBL/GenBank/DDBJ whole genome shotgun (WGS) entry which is preliminary data.</text>
</comment>
<dbReference type="InterPro" id="IPR002347">
    <property type="entry name" value="SDR_fam"/>
</dbReference>
<evidence type="ECO:0000256" key="3">
    <source>
        <dbReference type="RuleBase" id="RU000363"/>
    </source>
</evidence>
<keyword evidence="5" id="KW-1185">Reference proteome</keyword>
<dbReference type="InParanoid" id="A0A3N0V7I9"/>
<evidence type="ECO:0000313" key="4">
    <source>
        <dbReference type="EMBL" id="ROH88760.1"/>
    </source>
</evidence>
<evidence type="ECO:0000313" key="5">
    <source>
        <dbReference type="Proteomes" id="UP000282106"/>
    </source>
</evidence>
<gene>
    <name evidence="4" type="ORF">ED208_13175</name>
</gene>
<dbReference type="SUPFAM" id="SSF51735">
    <property type="entry name" value="NAD(P)-binding Rossmann-fold domains"/>
    <property type="match status" value="1"/>
</dbReference>
<keyword evidence="2" id="KW-0560">Oxidoreductase</keyword>
<dbReference type="PRINTS" id="PR00081">
    <property type="entry name" value="GDHRDH"/>
</dbReference>
<dbReference type="InterPro" id="IPR036291">
    <property type="entry name" value="NAD(P)-bd_dom_sf"/>
</dbReference>
<dbReference type="EMBL" id="RJVO01000006">
    <property type="protein sequence ID" value="ROH88760.1"/>
    <property type="molecule type" value="Genomic_DNA"/>
</dbReference>
<dbReference type="PIRSF" id="PIRSF000126">
    <property type="entry name" value="11-beta-HSD1"/>
    <property type="match status" value="1"/>
</dbReference>
<dbReference type="Gene3D" id="3.40.50.720">
    <property type="entry name" value="NAD(P)-binding Rossmann-like Domain"/>
    <property type="match status" value="1"/>
</dbReference>
<dbReference type="Pfam" id="PF00106">
    <property type="entry name" value="adh_short"/>
    <property type="match status" value="1"/>
</dbReference>
<reference evidence="4 5" key="1">
    <citation type="submission" date="2018-10" db="EMBL/GenBank/DDBJ databases">
        <authorList>
            <person name="Chen W.-M."/>
        </authorList>
    </citation>
    <scope>NUCLEOTIDE SEQUENCE [LARGE SCALE GENOMIC DNA]</scope>
    <source>
        <strain evidence="4 5">THS-13</strain>
    </source>
</reference>
<accession>A0A3N0V7I9</accession>
<dbReference type="PRINTS" id="PR00080">
    <property type="entry name" value="SDRFAMILY"/>
</dbReference>
<sequence>MTQTALITGASSGIGAAFARALARRGDHLILVARSKDKLEALAASLRAEQGATVSVIPADLGLPECGRRLAAEVAGQGLSVDLLINNAGFGAAGAFATQDPVRDAEMIQLNVAAVVDLAHAFLPGMLERGHGGIVNVASVAGFQPMPQMAIYAATKAFVLSFSEALWVETRGRGVQVTALCPGPVDTPFFEATGSPQLRKAVPKGLMMAAETVAAQALAALAAGRPVVVPGGANKLLSAVPRLLPRRWVALASGLVMNR</sequence>
<evidence type="ECO:0000256" key="1">
    <source>
        <dbReference type="ARBA" id="ARBA00006484"/>
    </source>
</evidence>